<reference evidence="3" key="1">
    <citation type="submission" date="2012-06" db="EMBL/GenBank/DDBJ databases">
        <title>Complete sequence of chromosome of Desulfomonile tiedjei DSM 6799.</title>
        <authorList>
            <person name="Lucas S."/>
            <person name="Copeland A."/>
            <person name="Lapidus A."/>
            <person name="Glavina del Rio T."/>
            <person name="Dalin E."/>
            <person name="Tice H."/>
            <person name="Bruce D."/>
            <person name="Goodwin L."/>
            <person name="Pitluck S."/>
            <person name="Peters L."/>
            <person name="Ovchinnikova G."/>
            <person name="Zeytun A."/>
            <person name="Lu M."/>
            <person name="Kyrpides N."/>
            <person name="Mavromatis K."/>
            <person name="Ivanova N."/>
            <person name="Brettin T."/>
            <person name="Detter J.C."/>
            <person name="Han C."/>
            <person name="Larimer F."/>
            <person name="Land M."/>
            <person name="Hauser L."/>
            <person name="Markowitz V."/>
            <person name="Cheng J.-F."/>
            <person name="Hugenholtz P."/>
            <person name="Woyke T."/>
            <person name="Wu D."/>
            <person name="Spring S."/>
            <person name="Schroeder M."/>
            <person name="Brambilla E."/>
            <person name="Klenk H.-P."/>
            <person name="Eisen J.A."/>
        </authorList>
    </citation>
    <scope>NUCLEOTIDE SEQUENCE [LARGE SCALE GENOMIC DNA]</scope>
    <source>
        <strain evidence="3">ATCC 49306 / DSM 6799 / DCB-1</strain>
    </source>
</reference>
<dbReference type="GO" id="GO:0005524">
    <property type="term" value="F:ATP binding"/>
    <property type="evidence" value="ECO:0007669"/>
    <property type="project" value="InterPro"/>
</dbReference>
<name>I4C7H2_DESTA</name>
<dbReference type="GO" id="GO:0004672">
    <property type="term" value="F:protein kinase activity"/>
    <property type="evidence" value="ECO:0007669"/>
    <property type="project" value="InterPro"/>
</dbReference>
<dbReference type="InterPro" id="IPR011009">
    <property type="entry name" value="Kinase-like_dom_sf"/>
</dbReference>
<dbReference type="PROSITE" id="PS50011">
    <property type="entry name" value="PROTEIN_KINASE_DOM"/>
    <property type="match status" value="1"/>
</dbReference>
<accession>I4C7H2</accession>
<dbReference type="Pfam" id="PF06293">
    <property type="entry name" value="Kdo"/>
    <property type="match status" value="1"/>
</dbReference>
<evidence type="ECO:0000313" key="2">
    <source>
        <dbReference type="EMBL" id="AFM25513.1"/>
    </source>
</evidence>
<dbReference type="InterPro" id="IPR008271">
    <property type="entry name" value="Ser/Thr_kinase_AS"/>
</dbReference>
<protein>
    <submittedName>
        <fullName evidence="2">Lipopolysaccharide kinase (Kdo/WaaP) family</fullName>
    </submittedName>
</protein>
<dbReference type="STRING" id="706587.Desti_2843"/>
<dbReference type="InterPro" id="IPR000719">
    <property type="entry name" value="Prot_kinase_dom"/>
</dbReference>
<gene>
    <name evidence="2" type="ordered locus">Desti_2843</name>
</gene>
<proteinExistence type="predicted"/>
<dbReference type="Gene3D" id="1.10.510.10">
    <property type="entry name" value="Transferase(Phosphotransferase) domain 1"/>
    <property type="match status" value="1"/>
</dbReference>
<dbReference type="Proteomes" id="UP000006055">
    <property type="component" value="Chromosome"/>
</dbReference>
<sequence length="288" mass="33094">MNLSISLNPEAVRLIGSEEELRQFARDVFDEHRRILSAGGDAVKKNSLETAVTVVELPDRPPVCVKEFRWRGALHAAKGLFRATQGLRTFRNGELLIRAGFLAARPMALMRDTTFGLVKSEWVIMEFIPHGLELDRYILKRISENWEPEEQRSMVRLFGRYLARLHSAGIAHADLKTCNILVKEDADRIRFFLLDYDDVRFQRSVSWKQRAKNLTQIFLSSPLSLGPAQRSRLLGEYTFHCGIGGKDRRKLAKKVLKMVGNRDILYVGFQGDVRERTCWQANNPEPRL</sequence>
<organism evidence="2 3">
    <name type="scientific">Desulfomonile tiedjei (strain ATCC 49306 / DSM 6799 / DCB-1)</name>
    <dbReference type="NCBI Taxonomy" id="706587"/>
    <lineage>
        <taxon>Bacteria</taxon>
        <taxon>Pseudomonadati</taxon>
        <taxon>Thermodesulfobacteriota</taxon>
        <taxon>Desulfomonilia</taxon>
        <taxon>Desulfomonilales</taxon>
        <taxon>Desulfomonilaceae</taxon>
        <taxon>Desulfomonile</taxon>
    </lineage>
</organism>
<dbReference type="OrthoDB" id="5727328at2"/>
<evidence type="ECO:0000313" key="3">
    <source>
        <dbReference type="Proteomes" id="UP000006055"/>
    </source>
</evidence>
<keyword evidence="3" id="KW-1185">Reference proteome</keyword>
<dbReference type="EMBL" id="CP003360">
    <property type="protein sequence ID" value="AFM25513.1"/>
    <property type="molecule type" value="Genomic_DNA"/>
</dbReference>
<dbReference type="AlphaFoldDB" id="I4C7H2"/>
<dbReference type="SUPFAM" id="SSF56112">
    <property type="entry name" value="Protein kinase-like (PK-like)"/>
    <property type="match status" value="1"/>
</dbReference>
<dbReference type="RefSeq" id="WP_014810651.1">
    <property type="nucleotide sequence ID" value="NC_018025.1"/>
</dbReference>
<keyword evidence="2" id="KW-0418">Kinase</keyword>
<feature type="domain" description="Protein kinase" evidence="1">
    <location>
        <begin position="29"/>
        <end position="288"/>
    </location>
</feature>
<keyword evidence="2" id="KW-0808">Transferase</keyword>
<evidence type="ECO:0000259" key="1">
    <source>
        <dbReference type="PROSITE" id="PS50011"/>
    </source>
</evidence>
<dbReference type="eggNOG" id="COG3642">
    <property type="taxonomic scope" value="Bacteria"/>
</dbReference>
<dbReference type="PROSITE" id="PS00108">
    <property type="entry name" value="PROTEIN_KINASE_ST"/>
    <property type="match status" value="1"/>
</dbReference>
<dbReference type="KEGG" id="dti:Desti_2843"/>
<dbReference type="HOGENOM" id="CLU_965519_0_0_7"/>